<name>A0AAD2CK61_9STRA</name>
<accession>A0AAD2CK61</accession>
<feature type="compositionally biased region" description="Basic and acidic residues" evidence="1">
    <location>
        <begin position="126"/>
        <end position="137"/>
    </location>
</feature>
<protein>
    <submittedName>
        <fullName evidence="2">Uncharacterized protein</fullName>
    </submittedName>
</protein>
<feature type="region of interest" description="Disordered" evidence="1">
    <location>
        <begin position="18"/>
        <end position="73"/>
    </location>
</feature>
<organism evidence="2 3">
    <name type="scientific">Cylindrotheca closterium</name>
    <dbReference type="NCBI Taxonomy" id="2856"/>
    <lineage>
        <taxon>Eukaryota</taxon>
        <taxon>Sar</taxon>
        <taxon>Stramenopiles</taxon>
        <taxon>Ochrophyta</taxon>
        <taxon>Bacillariophyta</taxon>
        <taxon>Bacillariophyceae</taxon>
        <taxon>Bacillariophycidae</taxon>
        <taxon>Bacillariales</taxon>
        <taxon>Bacillariaceae</taxon>
        <taxon>Cylindrotheca</taxon>
    </lineage>
</organism>
<feature type="compositionally biased region" description="Basic and acidic residues" evidence="1">
    <location>
        <begin position="59"/>
        <end position="71"/>
    </location>
</feature>
<feature type="region of interest" description="Disordered" evidence="1">
    <location>
        <begin position="126"/>
        <end position="149"/>
    </location>
</feature>
<evidence type="ECO:0000313" key="3">
    <source>
        <dbReference type="Proteomes" id="UP001295423"/>
    </source>
</evidence>
<evidence type="ECO:0000313" key="2">
    <source>
        <dbReference type="EMBL" id="CAJ1935079.1"/>
    </source>
</evidence>
<comment type="caution">
    <text evidence="2">The sequence shown here is derived from an EMBL/GenBank/DDBJ whole genome shotgun (WGS) entry which is preliminary data.</text>
</comment>
<keyword evidence="3" id="KW-1185">Reference proteome</keyword>
<sequence>MTRLQWLLKKGHRQKYPPLENDITGLSEGDRPRHRRSTFSFFNSKNDHGYVSGGSGGEIKTKEAGHNRTESNETSLTNALTINTELSYSGEERFDPCYIGESSGSFEVLSPHHMIQYGKSLLELETREGGTESSRDQYDDEISSSSSENSYVEGLSCIMEESSREAESDCSIGIASRAGKMNPPSPVPFSSQWDGFGPMNPLDYIIYDSQKSDIHQTKSSQMNSLPPRMIQMDGSILSPTGNSWTNFGTDSSPQSNFIRNRTKPTTVPVLGINNSIINKKLINKSQKEETTSSSATIVKEVNPASSFEGMRDQSPTLYNTRAPSTQSGFRDEDNSGFKNVLVDHRTKSHRNHNSSDDGSADRMELLKPKYPIKKIHLRSSRSWLHFFSRPFSGENSSVSLYKLVVPSSATDDSEQNSRYAQEKSLQKLADGTVRFEI</sequence>
<reference evidence="2" key="1">
    <citation type="submission" date="2023-08" db="EMBL/GenBank/DDBJ databases">
        <authorList>
            <person name="Audoor S."/>
            <person name="Bilcke G."/>
        </authorList>
    </citation>
    <scope>NUCLEOTIDE SEQUENCE</scope>
</reference>
<dbReference type="Proteomes" id="UP001295423">
    <property type="component" value="Unassembled WGS sequence"/>
</dbReference>
<gene>
    <name evidence="2" type="ORF">CYCCA115_LOCUS4417</name>
</gene>
<feature type="compositionally biased region" description="Polar residues" evidence="1">
    <location>
        <begin position="313"/>
        <end position="328"/>
    </location>
</feature>
<proteinExistence type="predicted"/>
<dbReference type="AlphaFoldDB" id="A0AAD2CK61"/>
<evidence type="ECO:0000256" key="1">
    <source>
        <dbReference type="SAM" id="MobiDB-lite"/>
    </source>
</evidence>
<dbReference type="EMBL" id="CAKOGP040000446">
    <property type="protein sequence ID" value="CAJ1935079.1"/>
    <property type="molecule type" value="Genomic_DNA"/>
</dbReference>
<feature type="region of interest" description="Disordered" evidence="1">
    <location>
        <begin position="305"/>
        <end position="335"/>
    </location>
</feature>